<reference evidence="1 2" key="1">
    <citation type="submission" date="2018-11" db="EMBL/GenBank/DDBJ databases">
        <title>Genome sequencing and assembly of Anaerosphaera sp. nov., GS7-6-2.</title>
        <authorList>
            <person name="Rettenmaier R."/>
            <person name="Liebl W."/>
            <person name="Zverlov V."/>
        </authorList>
    </citation>
    <scope>NUCLEOTIDE SEQUENCE [LARGE SCALE GENOMIC DNA]</scope>
    <source>
        <strain evidence="1 2">GS7-6-2</strain>
    </source>
</reference>
<dbReference type="InterPro" id="IPR036322">
    <property type="entry name" value="WD40_repeat_dom_sf"/>
</dbReference>
<organism evidence="1 2">
    <name type="scientific">Anaerosphaera multitolerans</name>
    <dbReference type="NCBI Taxonomy" id="2487351"/>
    <lineage>
        <taxon>Bacteria</taxon>
        <taxon>Bacillati</taxon>
        <taxon>Bacillota</taxon>
        <taxon>Tissierellia</taxon>
        <taxon>Tissierellales</taxon>
        <taxon>Peptoniphilaceae</taxon>
        <taxon>Anaerosphaera</taxon>
    </lineage>
</organism>
<dbReference type="EMBL" id="RLIH01000017">
    <property type="protein sequence ID" value="RVU54019.1"/>
    <property type="molecule type" value="Genomic_DNA"/>
</dbReference>
<protein>
    <recommendedName>
        <fullName evidence="3">WD40 repeat domain-containing protein</fullName>
    </recommendedName>
</protein>
<comment type="caution">
    <text evidence="1">The sequence shown here is derived from an EMBL/GenBank/DDBJ whole genome shotgun (WGS) entry which is preliminary data.</text>
</comment>
<keyword evidence="2" id="KW-1185">Reference proteome</keyword>
<dbReference type="AlphaFoldDB" id="A0A437S4T0"/>
<dbReference type="RefSeq" id="WP_127725226.1">
    <property type="nucleotide sequence ID" value="NZ_RLIH01000017.1"/>
</dbReference>
<dbReference type="SUPFAM" id="SSF50978">
    <property type="entry name" value="WD40 repeat-like"/>
    <property type="match status" value="1"/>
</dbReference>
<dbReference type="Proteomes" id="UP000288812">
    <property type="component" value="Unassembled WGS sequence"/>
</dbReference>
<name>A0A437S4T0_9FIRM</name>
<evidence type="ECO:0000313" key="1">
    <source>
        <dbReference type="EMBL" id="RVU54019.1"/>
    </source>
</evidence>
<dbReference type="InterPro" id="IPR015943">
    <property type="entry name" value="WD40/YVTN_repeat-like_dom_sf"/>
</dbReference>
<evidence type="ECO:0000313" key="2">
    <source>
        <dbReference type="Proteomes" id="UP000288812"/>
    </source>
</evidence>
<dbReference type="Gene3D" id="2.130.10.10">
    <property type="entry name" value="YVTN repeat-like/Quinoprotein amine dehydrogenase"/>
    <property type="match status" value="1"/>
</dbReference>
<accession>A0A437S4T0</accession>
<gene>
    <name evidence="1" type="ORF">EF514_09605</name>
</gene>
<evidence type="ECO:0008006" key="3">
    <source>
        <dbReference type="Google" id="ProtNLM"/>
    </source>
</evidence>
<dbReference type="OrthoDB" id="1704491at2"/>
<sequence>MDDLLQERIYFKEQVEVLRRKLNKSKENGILEENFKSELKELSDLEDKILTALVPYYRGKDNFTTFINIEDTLEIKNIKNNSSIRKTYFIDEKLYLVNTLEGGIYFLNINRLKDETIEINWSSPLEKIKEKVVWAKKIEKDKMVLFTAKNKIYLFKSNKFKNTLEFAENLKLGAVYNFNISKCIALNENFYVVEDGYGKLNLLEFKDEEVLKVFETDAFNCTAMAYVDENTFALGTDEGKLFLIEVSNGEFKIIRKEEIFSGKVRNLTLLEDEKGFKDKLMILGDEGKLKIVSLKESSIKSYSLKGNLFYGVSKEGTAIVLSEDGIMYLFEENFGQWSLNEKNIYEDLFFTDLLQFENSKYLAVDLDNNFKLIDVKRIRTAEDLWSRS</sequence>
<proteinExistence type="predicted"/>